<dbReference type="EMBL" id="BBWV01000001">
    <property type="protein sequence ID" value="GAO41508.1"/>
    <property type="molecule type" value="Genomic_DNA"/>
</dbReference>
<keyword evidence="1" id="KW-0812">Transmembrane</keyword>
<sequence>MILLAAVWLAGPVWQKEKSDKRVKGWVLVPREGIGRNRIAIDSLIHQGFRLHAWEKAFPEIEMGDTAGTAQHRYDHFTLLDAIERRAPAGMPLVLFTPDNVQGFSGPKPKVNRPVDWRLYHDQQPKELASAARLPRKIWLYRDSEKFLRQDQHLAAAIRSLQYYFKDSVQLIHVNDPGRVRPDSNSVLFWLSTRPLPAMTSTGLILQADTTQQSAGRIIWQSASGNDILWQPDPAKNIHRLSVAEDGAGGIASLDDLPERLYWLFQPGSEQQRLTRLEDRIDPSALVDFPSGKKNNATPTQMIHAALPVDSWMTGLLILLFVMERWLRWRKTKT</sequence>
<name>A0A0E9MVJ8_9BACT</name>
<gene>
    <name evidence="2" type="ORF">FPE01S_01_05220</name>
</gene>
<comment type="caution">
    <text evidence="2">The sequence shown here is derived from an EMBL/GenBank/DDBJ whole genome shotgun (WGS) entry which is preliminary data.</text>
</comment>
<dbReference type="STRING" id="1220578.FPE01S_01_05220"/>
<evidence type="ECO:0000313" key="2">
    <source>
        <dbReference type="EMBL" id="GAO41508.1"/>
    </source>
</evidence>
<proteinExistence type="predicted"/>
<reference evidence="2 3" key="1">
    <citation type="submission" date="2015-04" db="EMBL/GenBank/DDBJ databases">
        <title>Whole genome shotgun sequence of Flavihumibacter petaseus NBRC 106054.</title>
        <authorList>
            <person name="Miyazawa S."/>
            <person name="Hosoyama A."/>
            <person name="Hashimoto M."/>
            <person name="Noguchi M."/>
            <person name="Tsuchikane K."/>
            <person name="Ohji S."/>
            <person name="Yamazoe A."/>
            <person name="Ichikawa N."/>
            <person name="Kimura A."/>
            <person name="Fujita N."/>
        </authorList>
    </citation>
    <scope>NUCLEOTIDE SEQUENCE [LARGE SCALE GENOMIC DNA]</scope>
    <source>
        <strain evidence="2 3">NBRC 106054</strain>
    </source>
</reference>
<dbReference type="AlphaFoldDB" id="A0A0E9MVJ8"/>
<protein>
    <recommendedName>
        <fullName evidence="4">DUF4350 domain-containing protein</fullName>
    </recommendedName>
</protein>
<dbReference type="Proteomes" id="UP000033121">
    <property type="component" value="Unassembled WGS sequence"/>
</dbReference>
<evidence type="ECO:0000256" key="1">
    <source>
        <dbReference type="SAM" id="Phobius"/>
    </source>
</evidence>
<keyword evidence="1" id="KW-0472">Membrane</keyword>
<organism evidence="2 3">
    <name type="scientific">Flavihumibacter petaseus NBRC 106054</name>
    <dbReference type="NCBI Taxonomy" id="1220578"/>
    <lineage>
        <taxon>Bacteria</taxon>
        <taxon>Pseudomonadati</taxon>
        <taxon>Bacteroidota</taxon>
        <taxon>Chitinophagia</taxon>
        <taxon>Chitinophagales</taxon>
        <taxon>Chitinophagaceae</taxon>
        <taxon>Flavihumibacter</taxon>
    </lineage>
</organism>
<accession>A0A0E9MVJ8</accession>
<evidence type="ECO:0000313" key="3">
    <source>
        <dbReference type="Proteomes" id="UP000033121"/>
    </source>
</evidence>
<feature type="transmembrane region" description="Helical" evidence="1">
    <location>
        <begin position="302"/>
        <end position="323"/>
    </location>
</feature>
<evidence type="ECO:0008006" key="4">
    <source>
        <dbReference type="Google" id="ProtNLM"/>
    </source>
</evidence>
<keyword evidence="3" id="KW-1185">Reference proteome</keyword>
<keyword evidence="1" id="KW-1133">Transmembrane helix</keyword>